<reference evidence="1 2" key="1">
    <citation type="journal article" date="2013" name="Genome Biol.">
        <title>Genome of Acanthamoeba castellanii highlights extensive lateral gene transfer and early evolution of tyrosine kinase signaling.</title>
        <authorList>
            <person name="Clarke M."/>
            <person name="Lohan A.J."/>
            <person name="Liu B."/>
            <person name="Lagkouvardos I."/>
            <person name="Roy S."/>
            <person name="Zafar N."/>
            <person name="Bertelli C."/>
            <person name="Schilde C."/>
            <person name="Kianianmomeni A."/>
            <person name="Burglin T.R."/>
            <person name="Frech C."/>
            <person name="Turcotte B."/>
            <person name="Kopec K.O."/>
            <person name="Synnott J.M."/>
            <person name="Choo C."/>
            <person name="Paponov I."/>
            <person name="Finkler A."/>
            <person name="Soon Heng Tan C."/>
            <person name="Hutchins A.P."/>
            <person name="Weinmeier T."/>
            <person name="Rattei T."/>
            <person name="Chu J.S."/>
            <person name="Gimenez G."/>
            <person name="Irimia M."/>
            <person name="Rigden D.J."/>
            <person name="Fitzpatrick D.A."/>
            <person name="Lorenzo-Morales J."/>
            <person name="Bateman A."/>
            <person name="Chiu C.H."/>
            <person name="Tang P."/>
            <person name="Hegemann P."/>
            <person name="Fromm H."/>
            <person name="Raoult D."/>
            <person name="Greub G."/>
            <person name="Miranda-Saavedra D."/>
            <person name="Chen N."/>
            <person name="Nash P."/>
            <person name="Ginger M.L."/>
            <person name="Horn M."/>
            <person name="Schaap P."/>
            <person name="Caler L."/>
            <person name="Loftus B."/>
        </authorList>
    </citation>
    <scope>NUCLEOTIDE SEQUENCE [LARGE SCALE GENOMIC DNA]</scope>
    <source>
        <strain evidence="1 2">Neff</strain>
    </source>
</reference>
<dbReference type="KEGG" id="acan:ACA1_112140"/>
<dbReference type="AlphaFoldDB" id="L8H631"/>
<dbReference type="EMBL" id="KB007926">
    <property type="protein sequence ID" value="ELR19941.1"/>
    <property type="molecule type" value="Genomic_DNA"/>
</dbReference>
<dbReference type="InterPro" id="IPR050324">
    <property type="entry name" value="CDP-alcohol_PTase-I"/>
</dbReference>
<dbReference type="VEuPathDB" id="AmoebaDB:ACA1_112140"/>
<dbReference type="GeneID" id="14920778"/>
<dbReference type="Proteomes" id="UP000011083">
    <property type="component" value="Unassembled WGS sequence"/>
</dbReference>
<dbReference type="OrthoDB" id="10251048at2759"/>
<proteinExistence type="predicted"/>
<dbReference type="NCBIfam" id="TIGR01456">
    <property type="entry name" value="CECR5"/>
    <property type="match status" value="1"/>
</dbReference>
<keyword evidence="1" id="KW-0378">Hydrolase</keyword>
<dbReference type="GO" id="GO:0005739">
    <property type="term" value="C:mitochondrion"/>
    <property type="evidence" value="ECO:0007669"/>
    <property type="project" value="TreeGrafter"/>
</dbReference>
<accession>L8H631</accession>
<dbReference type="InterPro" id="IPR006357">
    <property type="entry name" value="HAD-SF_hydro_IIA"/>
</dbReference>
<dbReference type="STRING" id="1257118.L8H631"/>
<dbReference type="GO" id="GO:0046474">
    <property type="term" value="P:glycerophospholipid biosynthetic process"/>
    <property type="evidence" value="ECO:0007669"/>
    <property type="project" value="TreeGrafter"/>
</dbReference>
<dbReference type="PANTHER" id="PTHR14269:SF4">
    <property type="entry name" value="CAT EYE SYNDROME CRITICAL REGION PROTEIN 5"/>
    <property type="match status" value="1"/>
</dbReference>
<dbReference type="RefSeq" id="XP_004342050.1">
    <property type="nucleotide sequence ID" value="XM_004342001.1"/>
</dbReference>
<dbReference type="InterPro" id="IPR036412">
    <property type="entry name" value="HAD-like_sf"/>
</dbReference>
<dbReference type="NCBIfam" id="TIGR01460">
    <property type="entry name" value="HAD-SF-IIA"/>
    <property type="match status" value="1"/>
</dbReference>
<evidence type="ECO:0000313" key="2">
    <source>
        <dbReference type="Proteomes" id="UP000011083"/>
    </source>
</evidence>
<dbReference type="Pfam" id="PF13242">
    <property type="entry name" value="Hydrolase_like"/>
    <property type="match status" value="1"/>
</dbReference>
<gene>
    <name evidence="1" type="ORF">ACA1_112140</name>
</gene>
<dbReference type="Gene3D" id="3.40.50.1000">
    <property type="entry name" value="HAD superfamily/HAD-like"/>
    <property type="match status" value="2"/>
</dbReference>
<evidence type="ECO:0000313" key="1">
    <source>
        <dbReference type="EMBL" id="ELR19941.1"/>
    </source>
</evidence>
<dbReference type="InterPro" id="IPR006353">
    <property type="entry name" value="HAD-SF_hydro_IIA_CECR5"/>
</dbReference>
<sequence>MEGATAGVGHGAAAVVLDVDGVLHKGPEPIAGAREALERLEAAGVPFIFVTNSGGETEEGKAAHYRRLLGWDAISPARLVQSHTPMRGLLPRFADRPVLAVGSSVASATRVMTNYGFTNFVTIQEFARRHPFLYPSKRYDEVEPAAETTAPRAPAAATVFEAIFILNHPEDWGEALQICVDLVLTNGNILDTSRRAAPITEEAGDEEQQQLPVFLANPDLAYANQFHLMRFTNGAFHVCLEALYKSVSGRELKSVLFGKPYRATYEYAIRRITELLEQRGHAEPPQRIYAVGDNPLSDIKGANGMGWTSILVRTGCFQSTDDNDSQHPATHVCPSITEAVDYILQQEGLAHC</sequence>
<keyword evidence="2" id="KW-1185">Reference proteome</keyword>
<dbReference type="GO" id="GO:0016787">
    <property type="term" value="F:hydrolase activity"/>
    <property type="evidence" value="ECO:0007669"/>
    <property type="project" value="UniProtKB-KW"/>
</dbReference>
<dbReference type="SUPFAM" id="SSF56784">
    <property type="entry name" value="HAD-like"/>
    <property type="match status" value="1"/>
</dbReference>
<dbReference type="Pfam" id="PF13344">
    <property type="entry name" value="Hydrolase_6"/>
    <property type="match status" value="1"/>
</dbReference>
<dbReference type="OMA" id="RDWASDQ"/>
<organism evidence="1 2">
    <name type="scientific">Acanthamoeba castellanii (strain ATCC 30010 / Neff)</name>
    <dbReference type="NCBI Taxonomy" id="1257118"/>
    <lineage>
        <taxon>Eukaryota</taxon>
        <taxon>Amoebozoa</taxon>
        <taxon>Discosea</taxon>
        <taxon>Longamoebia</taxon>
        <taxon>Centramoebida</taxon>
        <taxon>Acanthamoebidae</taxon>
        <taxon>Acanthamoeba</taxon>
    </lineage>
</organism>
<dbReference type="PANTHER" id="PTHR14269">
    <property type="entry name" value="CDP-DIACYLGLYCEROL--GLYCEROL-3-PHOSPHATE 3-PHOSPHATIDYLTRANSFERASE-RELATED"/>
    <property type="match status" value="1"/>
</dbReference>
<name>L8H631_ACACF</name>
<protein>
    <submittedName>
        <fullName evidence="1">HAD hydrolase, family IIA subfamily protein</fullName>
    </submittedName>
</protein>
<dbReference type="InterPro" id="IPR023214">
    <property type="entry name" value="HAD_sf"/>
</dbReference>